<accession>A0AAD9G939</accession>
<gene>
    <name evidence="2" type="ORF">P3T76_011296</name>
</gene>
<organism evidence="2 3">
    <name type="scientific">Phytophthora citrophthora</name>
    <dbReference type="NCBI Taxonomy" id="4793"/>
    <lineage>
        <taxon>Eukaryota</taxon>
        <taxon>Sar</taxon>
        <taxon>Stramenopiles</taxon>
        <taxon>Oomycota</taxon>
        <taxon>Peronosporomycetes</taxon>
        <taxon>Peronosporales</taxon>
        <taxon>Peronosporaceae</taxon>
        <taxon>Phytophthora</taxon>
    </lineage>
</organism>
<feature type="region of interest" description="Disordered" evidence="1">
    <location>
        <begin position="1"/>
        <end position="118"/>
    </location>
</feature>
<dbReference type="AlphaFoldDB" id="A0AAD9G939"/>
<name>A0AAD9G939_9STRA</name>
<evidence type="ECO:0000256" key="1">
    <source>
        <dbReference type="SAM" id="MobiDB-lite"/>
    </source>
</evidence>
<feature type="compositionally biased region" description="Acidic residues" evidence="1">
    <location>
        <begin position="65"/>
        <end position="79"/>
    </location>
</feature>
<dbReference type="Proteomes" id="UP001259832">
    <property type="component" value="Unassembled WGS sequence"/>
</dbReference>
<comment type="caution">
    <text evidence="2">The sequence shown here is derived from an EMBL/GenBank/DDBJ whole genome shotgun (WGS) entry which is preliminary data.</text>
</comment>
<proteinExistence type="predicted"/>
<evidence type="ECO:0000313" key="3">
    <source>
        <dbReference type="Proteomes" id="UP001259832"/>
    </source>
</evidence>
<sequence length="118" mass="13159">MSTEYARKMSNITRGLRQKKKRLPRIDLPMSPDFDAFEVPAESDVEDEVSSDSDEFKESICSSSDVDDTLDSNSDDDLPSGEVVVESLEPETEQHAVGYDFSLDYSGSEDYGEETSDN</sequence>
<keyword evidence="3" id="KW-1185">Reference proteome</keyword>
<dbReference type="EMBL" id="JASMQC010000026">
    <property type="protein sequence ID" value="KAK1934093.1"/>
    <property type="molecule type" value="Genomic_DNA"/>
</dbReference>
<feature type="compositionally biased region" description="Acidic residues" evidence="1">
    <location>
        <begin position="41"/>
        <end position="55"/>
    </location>
</feature>
<reference evidence="2" key="1">
    <citation type="submission" date="2023-08" db="EMBL/GenBank/DDBJ databases">
        <title>Reference Genome Resource for the Citrus Pathogen Phytophthora citrophthora.</title>
        <authorList>
            <person name="Moller H."/>
            <person name="Coetzee B."/>
            <person name="Rose L.J."/>
            <person name="Van Niekerk J.M."/>
        </authorList>
    </citation>
    <scope>NUCLEOTIDE SEQUENCE</scope>
    <source>
        <strain evidence="2">STE-U-9442</strain>
    </source>
</reference>
<protein>
    <submittedName>
        <fullName evidence="2">Uncharacterized protein</fullName>
    </submittedName>
</protein>
<evidence type="ECO:0000313" key="2">
    <source>
        <dbReference type="EMBL" id="KAK1934093.1"/>
    </source>
</evidence>